<dbReference type="Proteomes" id="UP001151071">
    <property type="component" value="Unassembled WGS sequence"/>
</dbReference>
<dbReference type="PANTHER" id="PTHR43758">
    <property type="entry name" value="7,8-DIHYDRO-8-OXOGUANINE TRIPHOSPHATASE"/>
    <property type="match status" value="1"/>
</dbReference>
<dbReference type="InterPro" id="IPR000086">
    <property type="entry name" value="NUDIX_hydrolase_dom"/>
</dbReference>
<protein>
    <submittedName>
        <fullName evidence="7">8-oxo-dGTP diphosphatase</fullName>
    </submittedName>
</protein>
<dbReference type="CDD" id="cd18886">
    <property type="entry name" value="NUDIX_MutT_Nudt1"/>
    <property type="match status" value="1"/>
</dbReference>
<gene>
    <name evidence="7" type="ORF">O3V59_19360</name>
</gene>
<evidence type="ECO:0000256" key="3">
    <source>
        <dbReference type="ARBA" id="ARBA00022723"/>
    </source>
</evidence>
<dbReference type="PROSITE" id="PS51462">
    <property type="entry name" value="NUDIX"/>
    <property type="match status" value="1"/>
</dbReference>
<dbReference type="GO" id="GO:0046872">
    <property type="term" value="F:metal ion binding"/>
    <property type="evidence" value="ECO:0007669"/>
    <property type="project" value="UniProtKB-KW"/>
</dbReference>
<dbReference type="PANTHER" id="PTHR43758:SF2">
    <property type="entry name" value="OXIDIZED PURINE NUCLEOSIDE TRIPHOSPHATE HYDROLASE"/>
    <property type="match status" value="1"/>
</dbReference>
<keyword evidence="5" id="KW-0460">Magnesium</keyword>
<keyword evidence="8" id="KW-1185">Reference proteome</keyword>
<dbReference type="GO" id="GO:0016818">
    <property type="term" value="F:hydrolase activity, acting on acid anhydrides, in phosphorus-containing anhydrides"/>
    <property type="evidence" value="ECO:0007669"/>
    <property type="project" value="TreeGrafter"/>
</dbReference>
<accession>A0A9X3TUH6</accession>
<name>A0A9X3TUH6_9BACL</name>
<evidence type="ECO:0000313" key="8">
    <source>
        <dbReference type="Proteomes" id="UP001151071"/>
    </source>
</evidence>
<proteinExistence type="inferred from homology"/>
<comment type="similarity">
    <text evidence="2">Belongs to the Nudix hydrolase family.</text>
</comment>
<dbReference type="EMBL" id="JAPYYP010000033">
    <property type="protein sequence ID" value="MDA5110500.1"/>
    <property type="molecule type" value="Genomic_DNA"/>
</dbReference>
<evidence type="ECO:0000256" key="2">
    <source>
        <dbReference type="ARBA" id="ARBA00005582"/>
    </source>
</evidence>
<organism evidence="7 8">
    <name type="scientific">Brevibacillus thermoruber</name>
    <dbReference type="NCBI Taxonomy" id="33942"/>
    <lineage>
        <taxon>Bacteria</taxon>
        <taxon>Bacillati</taxon>
        <taxon>Bacillota</taxon>
        <taxon>Bacilli</taxon>
        <taxon>Bacillales</taxon>
        <taxon>Paenibacillaceae</taxon>
        <taxon>Brevibacillus</taxon>
    </lineage>
</organism>
<evidence type="ECO:0000256" key="5">
    <source>
        <dbReference type="ARBA" id="ARBA00022842"/>
    </source>
</evidence>
<dbReference type="InterPro" id="IPR020476">
    <property type="entry name" value="Nudix_hydrolase"/>
</dbReference>
<keyword evidence="3" id="KW-0479">Metal-binding</keyword>
<evidence type="ECO:0000256" key="4">
    <source>
        <dbReference type="ARBA" id="ARBA00022801"/>
    </source>
</evidence>
<dbReference type="SUPFAM" id="SSF55811">
    <property type="entry name" value="Nudix"/>
    <property type="match status" value="1"/>
</dbReference>
<dbReference type="RefSeq" id="WP_035289676.1">
    <property type="nucleotide sequence ID" value="NZ_JAPYYP010000033.1"/>
</dbReference>
<reference evidence="7" key="1">
    <citation type="submission" date="2022-12" db="EMBL/GenBank/DDBJ databases">
        <title>Draft genome sequence of the thermophilic strain Brevibacillus thermoruber HT42, isolated from Los Humeros, Puebla, Mexico, with biotechnological potential.</title>
        <authorList>
            <person name="Lara Sanchez J."/>
            <person name="Solis Palacios R."/>
            <person name="Bustos Baena A.S."/>
            <person name="Ruz Baez A.E."/>
            <person name="Espinosa Luna G."/>
            <person name="Oliart Ros R.M."/>
        </authorList>
    </citation>
    <scope>NUCLEOTIDE SEQUENCE</scope>
    <source>
        <strain evidence="7">HT42</strain>
    </source>
</reference>
<evidence type="ECO:0000313" key="7">
    <source>
        <dbReference type="EMBL" id="MDA5110500.1"/>
    </source>
</evidence>
<dbReference type="Pfam" id="PF00293">
    <property type="entry name" value="NUDIX"/>
    <property type="match status" value="1"/>
</dbReference>
<sequence length="166" mass="18573">MSRAAALCDLRYTICFVTSGEYVLMLNRRRAPNMGLWNGLGGKIEPGETPTESILREVREEAGLVLPDVVYGGVVTWQWEGGAGGMHVFLASVPPKTIVQGVRDTPEGILAWQPLAWVLDPANRGVVSNIRHFLPVMLRDPRPRRFACLYDQERLVSVEQFPLETR</sequence>
<dbReference type="InterPro" id="IPR015797">
    <property type="entry name" value="NUDIX_hydrolase-like_dom_sf"/>
</dbReference>
<comment type="caution">
    <text evidence="7">The sequence shown here is derived from an EMBL/GenBank/DDBJ whole genome shotgun (WGS) entry which is preliminary data.</text>
</comment>
<dbReference type="AlphaFoldDB" id="A0A9X3TUH6"/>
<feature type="domain" description="Nudix hydrolase" evidence="6">
    <location>
        <begin position="1"/>
        <end position="139"/>
    </location>
</feature>
<dbReference type="Gene3D" id="3.90.79.10">
    <property type="entry name" value="Nucleoside Triphosphate Pyrophosphohydrolase"/>
    <property type="match status" value="1"/>
</dbReference>
<evidence type="ECO:0000256" key="1">
    <source>
        <dbReference type="ARBA" id="ARBA00001946"/>
    </source>
</evidence>
<comment type="cofactor">
    <cofactor evidence="1">
        <name>Mg(2+)</name>
        <dbReference type="ChEBI" id="CHEBI:18420"/>
    </cofactor>
</comment>
<keyword evidence="4" id="KW-0378">Hydrolase</keyword>
<dbReference type="PRINTS" id="PR00502">
    <property type="entry name" value="NUDIXFAMILY"/>
</dbReference>
<dbReference type="GO" id="GO:0005737">
    <property type="term" value="C:cytoplasm"/>
    <property type="evidence" value="ECO:0007669"/>
    <property type="project" value="TreeGrafter"/>
</dbReference>
<evidence type="ECO:0000259" key="6">
    <source>
        <dbReference type="PROSITE" id="PS51462"/>
    </source>
</evidence>